<keyword evidence="3 5" id="KW-0808">Transferase</keyword>
<proteinExistence type="inferred from homology"/>
<feature type="transmembrane region" description="Helical" evidence="6">
    <location>
        <begin position="151"/>
        <end position="170"/>
    </location>
</feature>
<evidence type="ECO:0000256" key="1">
    <source>
        <dbReference type="ARBA" id="ARBA00004370"/>
    </source>
</evidence>
<name>A0A152A4X6_TIELA</name>
<feature type="transmembrane region" description="Helical" evidence="6">
    <location>
        <begin position="58"/>
        <end position="77"/>
    </location>
</feature>
<dbReference type="Proteomes" id="UP000076078">
    <property type="component" value="Unassembled WGS sequence"/>
</dbReference>
<dbReference type="GO" id="GO:0016780">
    <property type="term" value="F:phosphotransferase activity, for other substituted phosphate groups"/>
    <property type="evidence" value="ECO:0007669"/>
    <property type="project" value="InterPro"/>
</dbReference>
<feature type="transmembrane region" description="Helical" evidence="6">
    <location>
        <begin position="89"/>
        <end position="107"/>
    </location>
</feature>
<dbReference type="PANTHER" id="PTHR10414:SF30">
    <property type="entry name" value="CDP-ALCOHOL PHOSPHATIDYLTRANSFERASE"/>
    <property type="match status" value="1"/>
</dbReference>
<dbReference type="STRING" id="361077.A0A152A4X6"/>
<evidence type="ECO:0000313" key="8">
    <source>
        <dbReference type="Proteomes" id="UP000076078"/>
    </source>
</evidence>
<dbReference type="InterPro" id="IPR048254">
    <property type="entry name" value="CDP_ALCOHOL_P_TRANSF_CS"/>
</dbReference>
<reference evidence="7 8" key="1">
    <citation type="submission" date="2015-12" db="EMBL/GenBank/DDBJ databases">
        <title>Dictyostelia acquired genes for synthesis and detection of signals that induce cell-type specialization by lateral gene transfer from prokaryotes.</title>
        <authorList>
            <person name="Gloeckner G."/>
            <person name="Schaap P."/>
        </authorList>
    </citation>
    <scope>NUCLEOTIDE SEQUENCE [LARGE SCALE GENOMIC DNA]</scope>
    <source>
        <strain evidence="7 8">TK</strain>
    </source>
</reference>
<keyword evidence="6" id="KW-0812">Transmembrane</keyword>
<accession>A0A152A4X6</accession>
<dbReference type="EMBL" id="LODT01000011">
    <property type="protein sequence ID" value="KYR01288.1"/>
    <property type="molecule type" value="Genomic_DNA"/>
</dbReference>
<comment type="caution">
    <text evidence="7">The sequence shown here is derived from an EMBL/GenBank/DDBJ whole genome shotgun (WGS) entry which is preliminary data.</text>
</comment>
<feature type="transmembrane region" description="Helical" evidence="6">
    <location>
        <begin position="312"/>
        <end position="330"/>
    </location>
</feature>
<keyword evidence="8" id="KW-1185">Reference proteome</keyword>
<feature type="transmembrane region" description="Helical" evidence="6">
    <location>
        <begin position="287"/>
        <end position="305"/>
    </location>
</feature>
<gene>
    <name evidence="7" type="ORF">DLAC_02412</name>
</gene>
<dbReference type="PROSITE" id="PS00379">
    <property type="entry name" value="CDP_ALCOHOL_P_TRANSF"/>
    <property type="match status" value="1"/>
</dbReference>
<feature type="transmembrane region" description="Helical" evidence="6">
    <location>
        <begin position="342"/>
        <end position="364"/>
    </location>
</feature>
<dbReference type="OMA" id="VWQKPFL"/>
<evidence type="ECO:0000256" key="3">
    <source>
        <dbReference type="ARBA" id="ARBA00022679"/>
    </source>
</evidence>
<evidence type="ECO:0000256" key="4">
    <source>
        <dbReference type="ARBA" id="ARBA00023136"/>
    </source>
</evidence>
<evidence type="ECO:0000256" key="5">
    <source>
        <dbReference type="RuleBase" id="RU003750"/>
    </source>
</evidence>
<dbReference type="PANTHER" id="PTHR10414">
    <property type="entry name" value="ETHANOLAMINEPHOSPHOTRANSFERASE"/>
    <property type="match status" value="1"/>
</dbReference>
<dbReference type="GO" id="GO:0008654">
    <property type="term" value="P:phospholipid biosynthetic process"/>
    <property type="evidence" value="ECO:0007669"/>
    <property type="project" value="InterPro"/>
</dbReference>
<dbReference type="GO" id="GO:0016020">
    <property type="term" value="C:membrane"/>
    <property type="evidence" value="ECO:0007669"/>
    <property type="project" value="UniProtKB-SubCell"/>
</dbReference>
<feature type="transmembrane region" description="Helical" evidence="6">
    <location>
        <begin position="191"/>
        <end position="210"/>
    </location>
</feature>
<dbReference type="InterPro" id="IPR000462">
    <property type="entry name" value="CDP-OH_P_trans"/>
</dbReference>
<dbReference type="FunCoup" id="A0A152A4X6">
    <property type="interactions" value="5"/>
</dbReference>
<dbReference type="InterPro" id="IPR043130">
    <property type="entry name" value="CDP-OH_PTrfase_TM_dom"/>
</dbReference>
<dbReference type="InterPro" id="IPR014472">
    <property type="entry name" value="CHOPT"/>
</dbReference>
<dbReference type="Gene3D" id="1.20.120.1760">
    <property type="match status" value="1"/>
</dbReference>
<dbReference type="Pfam" id="PF01066">
    <property type="entry name" value="CDP-OH_P_transf"/>
    <property type="match status" value="1"/>
</dbReference>
<dbReference type="AlphaFoldDB" id="A0A152A4X6"/>
<comment type="similarity">
    <text evidence="2 5">Belongs to the CDP-alcohol phosphatidyltransferase class-I family.</text>
</comment>
<comment type="subcellular location">
    <subcellularLocation>
        <location evidence="1">Membrane</location>
    </subcellularLocation>
</comment>
<organism evidence="7 8">
    <name type="scientific">Tieghemostelium lacteum</name>
    <name type="common">Slime mold</name>
    <name type="synonym">Dictyostelium lacteum</name>
    <dbReference type="NCBI Taxonomy" id="361077"/>
    <lineage>
        <taxon>Eukaryota</taxon>
        <taxon>Amoebozoa</taxon>
        <taxon>Evosea</taxon>
        <taxon>Eumycetozoa</taxon>
        <taxon>Dictyostelia</taxon>
        <taxon>Dictyosteliales</taxon>
        <taxon>Raperosteliaceae</taxon>
        <taxon>Tieghemostelium</taxon>
    </lineage>
</organism>
<dbReference type="PIRSF" id="PIRSF015665">
    <property type="entry name" value="CHOPT"/>
    <property type="match status" value="1"/>
</dbReference>
<feature type="transmembrane region" description="Helical" evidence="6">
    <location>
        <begin position="253"/>
        <end position="275"/>
    </location>
</feature>
<feature type="transmembrane region" description="Helical" evidence="6">
    <location>
        <begin position="222"/>
        <end position="246"/>
    </location>
</feature>
<protein>
    <submittedName>
        <fullName evidence="7">CDP-alcohol phosphatidyltransferase</fullName>
    </submittedName>
</protein>
<evidence type="ECO:0000256" key="6">
    <source>
        <dbReference type="SAM" id="Phobius"/>
    </source>
</evidence>
<evidence type="ECO:0000313" key="7">
    <source>
        <dbReference type="EMBL" id="KYR01288.1"/>
    </source>
</evidence>
<evidence type="ECO:0000256" key="2">
    <source>
        <dbReference type="ARBA" id="ARBA00010441"/>
    </source>
</evidence>
<keyword evidence="4 6" id="KW-0472">Membrane</keyword>
<dbReference type="OrthoDB" id="196717at2759"/>
<sequence length="383" mass="44050">MKSIFKFIFPNYVSEEAKHNILKYKYIGCDNSFIANYILQPFWRKAVNWLPLNMAPNLVTLVGFFFIILGYVLNLYYLPNMIADKGEIIPSWLFVVQAICVWLYQLFDALDGKQARRTNSSSGLGELFDHGCDSLTTYFVVQTFLSSLQMGINNITVFALFAIMFAFYFAQWEQYHTDIMSLGYAGPTESQYSMIIGHLLTAIYGPSFWLTKLSILGYELQLNQWVVAIMVLSGTLAIIANIHGVIKSGNKPLWLCINQVLPVCILFYSILHWSLESPNLLEQIPHPFLTLFGFLFSFITCRLILSRICQSSLENFQVLLAPLIFSYQPLRSFLFPHYLSENIFVILYFLLVVISYFHFVSVVINTLCDVLKIKCFTLVNKIK</sequence>
<keyword evidence="6" id="KW-1133">Transmembrane helix</keyword>
<dbReference type="InParanoid" id="A0A152A4X6"/>